<evidence type="ECO:0000313" key="2">
    <source>
        <dbReference type="Proteomes" id="UP000192247"/>
    </source>
</evidence>
<feature type="non-terminal residue" evidence="1">
    <location>
        <position position="633"/>
    </location>
</feature>
<dbReference type="Proteomes" id="UP000192247">
    <property type="component" value="Unassembled WGS sequence"/>
</dbReference>
<feature type="non-terminal residue" evidence="1">
    <location>
        <position position="1"/>
    </location>
</feature>
<comment type="caution">
    <text evidence="1">The sequence shown here is derived from an EMBL/GenBank/DDBJ whole genome shotgun (WGS) entry which is preliminary data.</text>
</comment>
<accession>A0A1V9XQU0</accession>
<keyword evidence="2" id="KW-1185">Reference proteome</keyword>
<proteinExistence type="predicted"/>
<name>A0A1V9XQU0_9ACAR</name>
<dbReference type="AlphaFoldDB" id="A0A1V9XQU0"/>
<dbReference type="EMBL" id="MNPL01005855">
    <property type="protein sequence ID" value="OQR75752.1"/>
    <property type="molecule type" value="Genomic_DNA"/>
</dbReference>
<gene>
    <name evidence="1" type="ORF">BIW11_03199</name>
</gene>
<evidence type="ECO:0000313" key="1">
    <source>
        <dbReference type="EMBL" id="OQR75752.1"/>
    </source>
</evidence>
<dbReference type="InParanoid" id="A0A1V9XQU0"/>
<protein>
    <submittedName>
        <fullName evidence="1">Uncharacterized protein</fullName>
    </submittedName>
</protein>
<sequence>TISSLSDWPGRPTRHRRDASGVDAVKFNWHVGITESWRGFAEVGSRTRSENERESSTVFSRSDVTDVSLARSLNAVSSPWRAERRKAFSSFYSDCSIDTFVVDAYARSCRALRKTVARKLSPKRVRQPSSRLDVITHAKALFLTSERRRQRLAHNQNDETIRSRLGRHEVTFLILIKCCCSSCACLGGFACDGIRYDFLSIAQEQTRRRTCSEGLEQFELKPPPLLQDERVMSSSFRIPCAVFCCSCCPSFRYRITASSPGLMEVSGGAARGDAESRLLSVGDASLVWESATFSLWRCSDLRQIQRKSVMDSRTQGGRRELRRDFVIGYTRREMLALTGRPSRARSGLRKLTGRKFTNGVVVLLLVSLRGLYLQRFIYPLSAFNETSVDLAPLLAVVAEEGILGGVIECMDGSRGRYPNRTGGGYEALTFEKWKNRLTHEQPWRRPIEIGMKSGSGWLSDVVRHRWTCVAPENERRNSYRMVGARMEGHGWRYCPRGGRSAKPRPASLVGWTYPYLCTWMNGRKYYIAVGETGSISAGNVTSQSVPLNDTWSPRIPQRCSIELITCPSCHFEVSVSYLNIPTCSNNGKCRRGDSKRKVSVLTDVEDVCTLVYDVGVISRTSGSTNTTVDGRTR</sequence>
<organism evidence="1 2">
    <name type="scientific">Tropilaelaps mercedesae</name>
    <dbReference type="NCBI Taxonomy" id="418985"/>
    <lineage>
        <taxon>Eukaryota</taxon>
        <taxon>Metazoa</taxon>
        <taxon>Ecdysozoa</taxon>
        <taxon>Arthropoda</taxon>
        <taxon>Chelicerata</taxon>
        <taxon>Arachnida</taxon>
        <taxon>Acari</taxon>
        <taxon>Parasitiformes</taxon>
        <taxon>Mesostigmata</taxon>
        <taxon>Gamasina</taxon>
        <taxon>Dermanyssoidea</taxon>
        <taxon>Laelapidae</taxon>
        <taxon>Tropilaelaps</taxon>
    </lineage>
</organism>
<reference evidence="1 2" key="1">
    <citation type="journal article" date="2017" name="Gigascience">
        <title>Draft genome of the honey bee ectoparasitic mite, Tropilaelaps mercedesae, is shaped by the parasitic life history.</title>
        <authorList>
            <person name="Dong X."/>
            <person name="Armstrong S.D."/>
            <person name="Xia D."/>
            <person name="Makepeace B.L."/>
            <person name="Darby A.C."/>
            <person name="Kadowaki T."/>
        </authorList>
    </citation>
    <scope>NUCLEOTIDE SEQUENCE [LARGE SCALE GENOMIC DNA]</scope>
    <source>
        <strain evidence="1">Wuxi-XJTLU</strain>
    </source>
</reference>